<evidence type="ECO:0000256" key="3">
    <source>
        <dbReference type="SAM" id="MobiDB-lite"/>
    </source>
</evidence>
<dbReference type="RefSeq" id="WP_049697564.1">
    <property type="nucleotide sequence ID" value="NZ_JAQDQF010000002.1"/>
</dbReference>
<dbReference type="SUPFAM" id="SSF53933">
    <property type="entry name" value="Microbial ribonucleases"/>
    <property type="match status" value="1"/>
</dbReference>
<dbReference type="Proteomes" id="UP000037247">
    <property type="component" value="Unassembled WGS sequence"/>
</dbReference>
<evidence type="ECO:0000313" key="6">
    <source>
        <dbReference type="Proteomes" id="UP000037247"/>
    </source>
</evidence>
<sequence>MSARKPTVAQRRRQAVASAVALVVIGLVVVATWLINRSDDSSSATHSASSTSSTEKPSSSTAKPSSKKQSGTASQGGNASRTTVAPTAAAPVSAQVTKTLSLIDAGKWPPDDASGTKGGTNFGNFEGRLPKKTSSGKRITYTEWDVNRREAGRSRDAERIVTGSDGSAWYTADHYNTFVQIRGPNR</sequence>
<dbReference type="InterPro" id="IPR016191">
    <property type="entry name" value="Ribonuclease/ribotoxin"/>
</dbReference>
<evidence type="ECO:0000256" key="4">
    <source>
        <dbReference type="SAM" id="Phobius"/>
    </source>
</evidence>
<feature type="transmembrane region" description="Helical" evidence="4">
    <location>
        <begin position="15"/>
        <end position="35"/>
    </location>
</feature>
<keyword evidence="4" id="KW-1133">Transmembrane helix</keyword>
<dbReference type="InterPro" id="IPR000026">
    <property type="entry name" value="N1-like"/>
</dbReference>
<proteinExistence type="predicted"/>
<keyword evidence="4" id="KW-0472">Membrane</keyword>
<feature type="compositionally biased region" description="Low complexity" evidence="3">
    <location>
        <begin position="79"/>
        <end position="91"/>
    </location>
</feature>
<comment type="caution">
    <text evidence="5">The sequence shown here is derived from an EMBL/GenBank/DDBJ whole genome shotgun (WGS) entry which is preliminary data.</text>
</comment>
<dbReference type="Pfam" id="PF00545">
    <property type="entry name" value="Ribonuclease"/>
    <property type="match status" value="1"/>
</dbReference>
<reference evidence="5 6" key="1">
    <citation type="submission" date="2015-05" db="EMBL/GenBank/DDBJ databases">
        <title>Draft genome sequence of the bacterium Gordonia jacobaea a new member of the Gordonia genus.</title>
        <authorList>
            <person name="Jimenez-Galisteo G."/>
            <person name="Dominguez A."/>
            <person name="Munoz E."/>
            <person name="Vinas M."/>
        </authorList>
    </citation>
    <scope>NUCLEOTIDE SEQUENCE [LARGE SCALE GENOMIC DNA]</scope>
    <source>
        <strain evidence="6">mv1</strain>
    </source>
</reference>
<dbReference type="Gene3D" id="3.10.450.30">
    <property type="entry name" value="Microbial ribonucleases"/>
    <property type="match status" value="1"/>
</dbReference>
<keyword evidence="6" id="KW-1185">Reference proteome</keyword>
<feature type="compositionally biased region" description="Low complexity" evidence="3">
    <location>
        <begin position="41"/>
        <end position="70"/>
    </location>
</feature>
<keyword evidence="2" id="KW-0378">Hydrolase</keyword>
<name>A0ABR5IFI6_9ACTN</name>
<organism evidence="5 6">
    <name type="scientific">Gordonia jacobaea</name>
    <dbReference type="NCBI Taxonomy" id="122202"/>
    <lineage>
        <taxon>Bacteria</taxon>
        <taxon>Bacillati</taxon>
        <taxon>Actinomycetota</taxon>
        <taxon>Actinomycetes</taxon>
        <taxon>Mycobacteriales</taxon>
        <taxon>Gordoniaceae</taxon>
        <taxon>Gordonia</taxon>
    </lineage>
</organism>
<feature type="region of interest" description="Disordered" evidence="3">
    <location>
        <begin position="104"/>
        <end position="135"/>
    </location>
</feature>
<dbReference type="EMBL" id="LDTZ01000014">
    <property type="protein sequence ID" value="KNA92337.1"/>
    <property type="molecule type" value="Genomic_DNA"/>
</dbReference>
<feature type="region of interest" description="Disordered" evidence="3">
    <location>
        <begin position="39"/>
        <end position="91"/>
    </location>
</feature>
<protein>
    <submittedName>
        <fullName evidence="5">Ribonuclease N</fullName>
    </submittedName>
</protein>
<keyword evidence="4" id="KW-0812">Transmembrane</keyword>
<evidence type="ECO:0000256" key="2">
    <source>
        <dbReference type="ARBA" id="ARBA00022801"/>
    </source>
</evidence>
<gene>
    <name evidence="5" type="ORF">ABW18_03005</name>
</gene>
<accession>A0ABR5IFI6</accession>
<evidence type="ECO:0000313" key="5">
    <source>
        <dbReference type="EMBL" id="KNA92337.1"/>
    </source>
</evidence>
<evidence type="ECO:0000256" key="1">
    <source>
        <dbReference type="ARBA" id="ARBA00022722"/>
    </source>
</evidence>
<keyword evidence="1" id="KW-0540">Nuclease</keyword>